<evidence type="ECO:0000313" key="2">
    <source>
        <dbReference type="EMBL" id="EGW34521.1"/>
    </source>
</evidence>
<dbReference type="PANTHER" id="PTHR28072">
    <property type="entry name" value="CRUCIFORM CUTTING ENDONUCLEASE 1, MITOCHONDRIAL-RELATED"/>
    <property type="match status" value="1"/>
</dbReference>
<dbReference type="OrthoDB" id="5552842at2759"/>
<evidence type="ECO:0000313" key="3">
    <source>
        <dbReference type="Proteomes" id="UP000000709"/>
    </source>
</evidence>
<dbReference type="GO" id="GO:0070336">
    <property type="term" value="F:flap-structured DNA binding"/>
    <property type="evidence" value="ECO:0007669"/>
    <property type="project" value="TreeGrafter"/>
</dbReference>
<dbReference type="Proteomes" id="UP000000709">
    <property type="component" value="Unassembled WGS sequence"/>
</dbReference>
<accession>G3AJ09</accession>
<proteinExistence type="predicted"/>
<reference evidence="2 3" key="1">
    <citation type="journal article" date="2011" name="Proc. Natl. Acad. Sci. U.S.A.">
        <title>Comparative genomics of xylose-fermenting fungi for enhanced biofuel production.</title>
        <authorList>
            <person name="Wohlbach D.J."/>
            <person name="Kuo A."/>
            <person name="Sato T.K."/>
            <person name="Potts K.M."/>
            <person name="Salamov A.A."/>
            <person name="LaButti K.M."/>
            <person name="Sun H."/>
            <person name="Clum A."/>
            <person name="Pangilinan J.L."/>
            <person name="Lindquist E.A."/>
            <person name="Lucas S."/>
            <person name="Lapidus A."/>
            <person name="Jin M."/>
            <person name="Gunawan C."/>
            <person name="Balan V."/>
            <person name="Dale B.E."/>
            <person name="Jeffries T.W."/>
            <person name="Zinkel R."/>
            <person name="Barry K.W."/>
            <person name="Grigoriev I.V."/>
            <person name="Gasch A.P."/>
        </authorList>
    </citation>
    <scope>NUCLEOTIDE SEQUENCE [LARGE SCALE GENOMIC DNA]</scope>
    <source>
        <strain evidence="3">NRRL Y-27907 / 11-Y1</strain>
    </source>
</reference>
<protein>
    <recommendedName>
        <fullName evidence="1">Mitochondrial resolvase Ydc2 catalytic domain-containing protein</fullName>
    </recommendedName>
</protein>
<feature type="domain" description="Mitochondrial resolvase Ydc2 catalytic" evidence="1">
    <location>
        <begin position="49"/>
        <end position="251"/>
    </location>
</feature>
<dbReference type="EMBL" id="GL996500">
    <property type="protein sequence ID" value="EGW34521.1"/>
    <property type="molecule type" value="Genomic_DNA"/>
</dbReference>
<dbReference type="InterPro" id="IPR015242">
    <property type="entry name" value="Ydc2_cat"/>
</dbReference>
<dbReference type="GO" id="GO:0000402">
    <property type="term" value="F:crossed form four-way junction DNA binding"/>
    <property type="evidence" value="ECO:0007669"/>
    <property type="project" value="TreeGrafter"/>
</dbReference>
<dbReference type="OMA" id="YPQIVIP"/>
<dbReference type="InterPro" id="IPR036397">
    <property type="entry name" value="RNaseH_sf"/>
</dbReference>
<dbReference type="GeneID" id="18873150"/>
<evidence type="ECO:0000259" key="1">
    <source>
        <dbReference type="Pfam" id="PF09159"/>
    </source>
</evidence>
<dbReference type="InterPro" id="IPR012337">
    <property type="entry name" value="RNaseH-like_sf"/>
</dbReference>
<dbReference type="InterPro" id="IPR039197">
    <property type="entry name" value="Mrs1/Cce1"/>
</dbReference>
<dbReference type="GO" id="GO:0005739">
    <property type="term" value="C:mitochondrion"/>
    <property type="evidence" value="ECO:0007669"/>
    <property type="project" value="TreeGrafter"/>
</dbReference>
<dbReference type="eggNOG" id="ENOG502SDUW">
    <property type="taxonomic scope" value="Eukaryota"/>
</dbReference>
<dbReference type="KEGG" id="spaa:SPAPADRAFT_59954"/>
<keyword evidence="3" id="KW-1185">Reference proteome</keyword>
<dbReference type="SUPFAM" id="SSF53098">
    <property type="entry name" value="Ribonuclease H-like"/>
    <property type="match status" value="1"/>
</dbReference>
<name>G3AJ09_SPAPN</name>
<dbReference type="AlphaFoldDB" id="G3AJ09"/>
<gene>
    <name evidence="2" type="ORF">SPAPADRAFT_59954</name>
</gene>
<dbReference type="STRING" id="619300.G3AJ09"/>
<dbReference type="PANTHER" id="PTHR28072:SF1">
    <property type="entry name" value="CRUCIFORM CUTTING ENDONUCLEASE 1, MITOCHONDRIAL-RELATED"/>
    <property type="match status" value="1"/>
</dbReference>
<dbReference type="HOGENOM" id="CLU_880308_0_0_1"/>
<dbReference type="Gene3D" id="3.30.420.10">
    <property type="entry name" value="Ribonuclease H-like superfamily/Ribonuclease H"/>
    <property type="match status" value="1"/>
</dbReference>
<organism evidence="3">
    <name type="scientific">Spathaspora passalidarum (strain NRRL Y-27907 / 11-Y1)</name>
    <dbReference type="NCBI Taxonomy" id="619300"/>
    <lineage>
        <taxon>Eukaryota</taxon>
        <taxon>Fungi</taxon>
        <taxon>Dikarya</taxon>
        <taxon>Ascomycota</taxon>
        <taxon>Saccharomycotina</taxon>
        <taxon>Pichiomycetes</taxon>
        <taxon>Debaryomycetaceae</taxon>
        <taxon>Spathaspora</taxon>
    </lineage>
</organism>
<dbReference type="GO" id="GO:0000403">
    <property type="term" value="F:Y-form DNA binding"/>
    <property type="evidence" value="ECO:0007669"/>
    <property type="project" value="TreeGrafter"/>
</dbReference>
<dbReference type="GO" id="GO:0004520">
    <property type="term" value="F:DNA endonuclease activity"/>
    <property type="evidence" value="ECO:0007669"/>
    <property type="project" value="TreeGrafter"/>
</dbReference>
<dbReference type="RefSeq" id="XP_007374105.1">
    <property type="nucleotide sequence ID" value="XM_007374043.1"/>
</dbReference>
<sequence length="299" mass="34612">MSISELLKGTLLCGCPIFSTVKSERILGIKSSIDFYNGHVLKSTNRTTLAIDVGIKNFSYCKSEGSSFPLTITKWDKINLDAKYGMSYSPMLHKESLLDKKRYLNHIASKMIDDKLLPWADLVVIESQRTRSNNNSSTLPNALLNHTLENLIFSKRYPGLIIPMTSNQMISFWFNRFINKESMKKLKSTKVMRMELTYNWLDVLFTLPSFNSQLSNRNLLDYLGLDRKQKTDDLIDSLLYNLTLNCTLGHLRDLSNWIEDDGRELTGFVEEKNKIHLHLIRPIIEKYDLEVKDDFKELI</sequence>
<dbReference type="Pfam" id="PF09159">
    <property type="entry name" value="Ydc2-catalyt"/>
    <property type="match status" value="1"/>
</dbReference>
<dbReference type="InParanoid" id="G3AJ09"/>